<accession>A0A0D8HKQ4</accession>
<dbReference type="Proteomes" id="UP000032360">
    <property type="component" value="Unassembled WGS sequence"/>
</dbReference>
<gene>
    <name evidence="1" type="ORF">AXFE_07200</name>
</gene>
<comment type="caution">
    <text evidence="1">The sequence shown here is derived from an EMBL/GenBank/DDBJ whole genome shotgun (WGS) entry which is preliminary data.</text>
</comment>
<dbReference type="EMBL" id="JXYS01000018">
    <property type="protein sequence ID" value="KJF18332.1"/>
    <property type="molecule type" value="Genomic_DNA"/>
</dbReference>
<proteinExistence type="predicted"/>
<reference evidence="1 2" key="1">
    <citation type="submission" date="2015-01" db="EMBL/GenBank/DDBJ databases">
        <title>Draft genome of the acidophilic iron oxidizer Acidithrix ferrooxidans strain Py-F3.</title>
        <authorList>
            <person name="Poehlein A."/>
            <person name="Eisen S."/>
            <person name="Schloemann M."/>
            <person name="Johnson B.D."/>
            <person name="Daniel R."/>
            <person name="Muehling M."/>
        </authorList>
    </citation>
    <scope>NUCLEOTIDE SEQUENCE [LARGE SCALE GENOMIC DNA]</scope>
    <source>
        <strain evidence="1 2">Py-F3</strain>
    </source>
</reference>
<sequence>MIRPVWIWQLCSDATRWKFWLKTSNITHDRQLFSICASLNKLVSCLSGPTDVLTNISIPKPGEHFWLSRQNPICFSDQEGNAMVSQAYSWPHGLDDARRNCQGSLSLIVQTSRP</sequence>
<keyword evidence="2" id="KW-1185">Reference proteome</keyword>
<dbReference type="AlphaFoldDB" id="A0A0D8HKQ4"/>
<protein>
    <submittedName>
        <fullName evidence="1">Uncharacterized protein</fullName>
    </submittedName>
</protein>
<name>A0A0D8HKQ4_9ACTN</name>
<evidence type="ECO:0000313" key="2">
    <source>
        <dbReference type="Proteomes" id="UP000032360"/>
    </source>
</evidence>
<evidence type="ECO:0000313" key="1">
    <source>
        <dbReference type="EMBL" id="KJF18332.1"/>
    </source>
</evidence>
<organism evidence="1 2">
    <name type="scientific">Acidithrix ferrooxidans</name>
    <dbReference type="NCBI Taxonomy" id="1280514"/>
    <lineage>
        <taxon>Bacteria</taxon>
        <taxon>Bacillati</taxon>
        <taxon>Actinomycetota</taxon>
        <taxon>Acidimicrobiia</taxon>
        <taxon>Acidimicrobiales</taxon>
        <taxon>Acidimicrobiaceae</taxon>
        <taxon>Acidithrix</taxon>
    </lineage>
</organism>